<keyword evidence="2" id="KW-1185">Reference proteome</keyword>
<dbReference type="Proteomes" id="UP000588491">
    <property type="component" value="Unassembled WGS sequence"/>
</dbReference>
<evidence type="ECO:0000313" key="2">
    <source>
        <dbReference type="Proteomes" id="UP000588491"/>
    </source>
</evidence>
<accession>A0A7Y0K7U7</accession>
<protein>
    <submittedName>
        <fullName evidence="1">Flagellar protein</fullName>
    </submittedName>
</protein>
<dbReference type="AlphaFoldDB" id="A0A7Y0K7U7"/>
<dbReference type="InterPro" id="IPR013367">
    <property type="entry name" value="Flagellar_put"/>
</dbReference>
<dbReference type="EMBL" id="JABBPK010000001">
    <property type="protein sequence ID" value="NMO77350.1"/>
    <property type="molecule type" value="Genomic_DNA"/>
</dbReference>
<gene>
    <name evidence="1" type="ORF">HHU08_10100</name>
</gene>
<evidence type="ECO:0000313" key="1">
    <source>
        <dbReference type="EMBL" id="NMO77350.1"/>
    </source>
</evidence>
<dbReference type="NCBIfam" id="TIGR02530">
    <property type="entry name" value="flg_new"/>
    <property type="match status" value="1"/>
</dbReference>
<comment type="caution">
    <text evidence="1">The sequence shown here is derived from an EMBL/GenBank/DDBJ whole genome shotgun (WGS) entry which is preliminary data.</text>
</comment>
<keyword evidence="1" id="KW-0969">Cilium</keyword>
<name>A0A7Y0K7U7_9BACI</name>
<organism evidence="1 2">
    <name type="scientific">Niallia alba</name>
    <dbReference type="NCBI Taxonomy" id="2729105"/>
    <lineage>
        <taxon>Bacteria</taxon>
        <taxon>Bacillati</taxon>
        <taxon>Bacillota</taxon>
        <taxon>Bacilli</taxon>
        <taxon>Bacillales</taxon>
        <taxon>Bacillaceae</taxon>
        <taxon>Niallia</taxon>
    </lineage>
</organism>
<sequence length="134" mass="14838">MDKPIYPSIKSHDAIKNGIEAIKSKSNAHNTQNKITSFSSHLHQSISSLNTLNISKHANERLQQRGIEIDADKWKAIEEKVTQAKKMGIKESLVLLNNAALIVSAKNNTVITAMDLEEATDQIFTNINGTIIMN</sequence>
<keyword evidence="1" id="KW-0966">Cell projection</keyword>
<reference evidence="1 2" key="1">
    <citation type="submission" date="2020-04" db="EMBL/GenBank/DDBJ databases">
        <title>Bacillus sp. UniB3 isolated from commercial digestive syrup.</title>
        <authorList>
            <person name="Thorat V."/>
            <person name="Kirdat K."/>
            <person name="Tiwarekar B."/>
            <person name="Yadav A."/>
        </authorList>
    </citation>
    <scope>NUCLEOTIDE SEQUENCE [LARGE SCALE GENOMIC DNA]</scope>
    <source>
        <strain evidence="1 2">UniB3</strain>
    </source>
</reference>
<dbReference type="RefSeq" id="WP_169188380.1">
    <property type="nucleotide sequence ID" value="NZ_JABBPK010000001.1"/>
</dbReference>
<proteinExistence type="predicted"/>
<dbReference type="Pfam" id="PF12611">
    <property type="entry name" value="Flagellar_put"/>
    <property type="match status" value="1"/>
</dbReference>
<keyword evidence="1" id="KW-0282">Flagellum</keyword>